<evidence type="ECO:0000313" key="2">
    <source>
        <dbReference type="Proteomes" id="UP000037069"/>
    </source>
</evidence>
<accession>A0A0L0BZR2</accession>
<evidence type="ECO:0000313" key="1">
    <source>
        <dbReference type="EMBL" id="KNC24714.1"/>
    </source>
</evidence>
<dbReference type="AlphaFoldDB" id="A0A0L0BZR2"/>
<dbReference type="EMBL" id="JRES01001182">
    <property type="protein sequence ID" value="KNC24714.1"/>
    <property type="molecule type" value="Genomic_DNA"/>
</dbReference>
<feature type="non-terminal residue" evidence="1">
    <location>
        <position position="72"/>
    </location>
</feature>
<organism evidence="1 2">
    <name type="scientific">Lucilia cuprina</name>
    <name type="common">Green bottle fly</name>
    <name type="synonym">Australian sheep blowfly</name>
    <dbReference type="NCBI Taxonomy" id="7375"/>
    <lineage>
        <taxon>Eukaryota</taxon>
        <taxon>Metazoa</taxon>
        <taxon>Ecdysozoa</taxon>
        <taxon>Arthropoda</taxon>
        <taxon>Hexapoda</taxon>
        <taxon>Insecta</taxon>
        <taxon>Pterygota</taxon>
        <taxon>Neoptera</taxon>
        <taxon>Endopterygota</taxon>
        <taxon>Diptera</taxon>
        <taxon>Brachycera</taxon>
        <taxon>Muscomorpha</taxon>
        <taxon>Oestroidea</taxon>
        <taxon>Calliphoridae</taxon>
        <taxon>Luciliinae</taxon>
        <taxon>Lucilia</taxon>
    </lineage>
</organism>
<gene>
    <name evidence="1" type="ORF">FF38_13390</name>
</gene>
<dbReference type="InterPro" id="IPR036322">
    <property type="entry name" value="WD40_repeat_dom_sf"/>
</dbReference>
<protein>
    <submittedName>
        <fullName evidence="1">Uncharacterized protein</fullName>
    </submittedName>
</protein>
<sequence length="72" mass="8242">MGILSVWTDPAMDWLFMGHHNGEITAFDVDRVVWNLAKNEILYDLHYEFPFTNAVWHPSGSHIASSHVNGFV</sequence>
<dbReference type="SUPFAM" id="SSF50978">
    <property type="entry name" value="WD40 repeat-like"/>
    <property type="match status" value="1"/>
</dbReference>
<name>A0A0L0BZR2_LUCCU</name>
<proteinExistence type="predicted"/>
<keyword evidence="2" id="KW-1185">Reference proteome</keyword>
<reference evidence="1 2" key="1">
    <citation type="journal article" date="2015" name="Nat. Commun.">
        <title>Lucilia cuprina genome unlocks parasitic fly biology to underpin future interventions.</title>
        <authorList>
            <person name="Anstead C.A."/>
            <person name="Korhonen P.K."/>
            <person name="Young N.D."/>
            <person name="Hall R.S."/>
            <person name="Jex A.R."/>
            <person name="Murali S.C."/>
            <person name="Hughes D.S."/>
            <person name="Lee S.F."/>
            <person name="Perry T."/>
            <person name="Stroehlein A.J."/>
            <person name="Ansell B.R."/>
            <person name="Breugelmans B."/>
            <person name="Hofmann A."/>
            <person name="Qu J."/>
            <person name="Dugan S."/>
            <person name="Lee S.L."/>
            <person name="Chao H."/>
            <person name="Dinh H."/>
            <person name="Han Y."/>
            <person name="Doddapaneni H.V."/>
            <person name="Worley K.C."/>
            <person name="Muzny D.M."/>
            <person name="Ioannidis P."/>
            <person name="Waterhouse R.M."/>
            <person name="Zdobnov E.M."/>
            <person name="James P.J."/>
            <person name="Bagnall N.H."/>
            <person name="Kotze A.C."/>
            <person name="Gibbs R.A."/>
            <person name="Richards S."/>
            <person name="Batterham P."/>
            <person name="Gasser R.B."/>
        </authorList>
    </citation>
    <scope>NUCLEOTIDE SEQUENCE [LARGE SCALE GENOMIC DNA]</scope>
    <source>
        <strain evidence="1 2">LS</strain>
        <tissue evidence="1">Full body</tissue>
    </source>
</reference>
<comment type="caution">
    <text evidence="1">The sequence shown here is derived from an EMBL/GenBank/DDBJ whole genome shotgun (WGS) entry which is preliminary data.</text>
</comment>
<dbReference type="Proteomes" id="UP000037069">
    <property type="component" value="Unassembled WGS sequence"/>
</dbReference>